<dbReference type="OrthoDB" id="5518345at2759"/>
<dbReference type="PANTHER" id="PTHR28288">
    <property type="entry name" value="PROTEASE B INHIBITOR 2"/>
    <property type="match status" value="1"/>
</dbReference>
<dbReference type="EMBL" id="KV441001">
    <property type="protein sequence ID" value="OAD66725.1"/>
    <property type="molecule type" value="Genomic_DNA"/>
</dbReference>
<dbReference type="RefSeq" id="XP_018284765.1">
    <property type="nucleotide sequence ID" value="XM_018438837.1"/>
</dbReference>
<dbReference type="InterPro" id="IPR037045">
    <property type="entry name" value="S8pro/Inhibitor_I9_sf"/>
</dbReference>
<evidence type="ECO:0000313" key="4">
    <source>
        <dbReference type="Proteomes" id="UP000077315"/>
    </source>
</evidence>
<keyword evidence="4" id="KW-1185">Reference proteome</keyword>
<dbReference type="InterPro" id="IPR010259">
    <property type="entry name" value="S8pro/Inhibitor_I9"/>
</dbReference>
<dbReference type="Gene3D" id="3.30.70.80">
    <property type="entry name" value="Peptidase S8 propeptide/proteinase inhibitor I9"/>
    <property type="match status" value="1"/>
</dbReference>
<dbReference type="InParanoid" id="A0A162WF65"/>
<comment type="similarity">
    <text evidence="1">Belongs to the protease inhibitor I9 family.</text>
</comment>
<evidence type="ECO:0000259" key="2">
    <source>
        <dbReference type="Pfam" id="PF05922"/>
    </source>
</evidence>
<feature type="domain" description="Inhibitor I9" evidence="2">
    <location>
        <begin position="4"/>
        <end position="73"/>
    </location>
</feature>
<dbReference type="GO" id="GO:0004866">
    <property type="term" value="F:endopeptidase inhibitor activity"/>
    <property type="evidence" value="ECO:0007669"/>
    <property type="project" value="TreeGrafter"/>
</dbReference>
<protein>
    <recommendedName>
        <fullName evidence="2">Inhibitor I9 domain-containing protein</fullName>
    </recommendedName>
</protein>
<dbReference type="VEuPathDB" id="FungiDB:PHYBLDRAFT_183806"/>
<gene>
    <name evidence="3" type="ORF">PHYBLDRAFT_183806</name>
</gene>
<dbReference type="AlphaFoldDB" id="A0A162WF65"/>
<evidence type="ECO:0000313" key="3">
    <source>
        <dbReference type="EMBL" id="OAD66725.1"/>
    </source>
</evidence>
<dbReference type="GO" id="GO:0042144">
    <property type="term" value="P:vacuole fusion, non-autophagic"/>
    <property type="evidence" value="ECO:0007669"/>
    <property type="project" value="TreeGrafter"/>
</dbReference>
<dbReference type="STRING" id="763407.A0A162WF65"/>
<dbReference type="Proteomes" id="UP000077315">
    <property type="component" value="Unassembled WGS sequence"/>
</dbReference>
<dbReference type="Pfam" id="PF05922">
    <property type="entry name" value="Inhibitor_I9"/>
    <property type="match status" value="1"/>
</dbReference>
<reference evidence="4" key="1">
    <citation type="submission" date="2015-06" db="EMBL/GenBank/DDBJ databases">
        <title>Expansion of signal transduction pathways in fungi by whole-genome duplication.</title>
        <authorList>
            <consortium name="DOE Joint Genome Institute"/>
            <person name="Corrochano L.M."/>
            <person name="Kuo A."/>
            <person name="Marcet-Houben M."/>
            <person name="Polaino S."/>
            <person name="Salamov A."/>
            <person name="Villalobos J.M."/>
            <person name="Alvarez M.I."/>
            <person name="Avalos J."/>
            <person name="Benito E.P."/>
            <person name="Benoit I."/>
            <person name="Burger G."/>
            <person name="Camino L.P."/>
            <person name="Canovas D."/>
            <person name="Cerda-Olmedo E."/>
            <person name="Cheng J.-F."/>
            <person name="Dominguez A."/>
            <person name="Elias M."/>
            <person name="Eslava A.P."/>
            <person name="Glaser F."/>
            <person name="Grimwood J."/>
            <person name="Gutierrez G."/>
            <person name="Heitman J."/>
            <person name="Henrissat B."/>
            <person name="Iturriaga E.A."/>
            <person name="Lang B.F."/>
            <person name="Lavin J.L."/>
            <person name="Lee S."/>
            <person name="Li W."/>
            <person name="Lindquist E."/>
            <person name="Lopez-Garcia S."/>
            <person name="Luque E.M."/>
            <person name="Marcos A.T."/>
            <person name="Martin J."/>
            <person name="McCluskey K."/>
            <person name="Medina H.R."/>
            <person name="Miralles-Duran A."/>
            <person name="Miyazaki A."/>
            <person name="Munoz-Torres E."/>
            <person name="Oguiza J.A."/>
            <person name="Ohm R."/>
            <person name="Olmedo M."/>
            <person name="Orejas M."/>
            <person name="Ortiz-Castellanos L."/>
            <person name="Pisabarro A.G."/>
            <person name="Rodriguez-Romero J."/>
            <person name="Ruiz-Herrera J."/>
            <person name="Ruiz-Vazquez R."/>
            <person name="Sanz C."/>
            <person name="Schackwitz W."/>
            <person name="Schmutz J."/>
            <person name="Shahriari M."/>
            <person name="Shelest E."/>
            <person name="Silva-Franco F."/>
            <person name="Soanes D."/>
            <person name="Syed K."/>
            <person name="Tagua V.G."/>
            <person name="Talbot N.J."/>
            <person name="Thon M."/>
            <person name="De vries R.P."/>
            <person name="Wiebenga A."/>
            <person name="Yadav J.S."/>
            <person name="Braun E.L."/>
            <person name="Baker S."/>
            <person name="Garre V."/>
            <person name="Horwitz B."/>
            <person name="Torres-Martinez S."/>
            <person name="Idnurm A."/>
            <person name="Herrera-Estrella A."/>
            <person name="Gabaldon T."/>
            <person name="Grigoriev I.V."/>
        </authorList>
    </citation>
    <scope>NUCLEOTIDE SEQUENCE [LARGE SCALE GENOMIC DNA]</scope>
    <source>
        <strain evidence="4">NRRL 1555(-)</strain>
    </source>
</reference>
<organism evidence="3 4">
    <name type="scientific">Phycomyces blakesleeanus (strain ATCC 8743b / DSM 1359 / FGSC 10004 / NBRC 33097 / NRRL 1555)</name>
    <dbReference type="NCBI Taxonomy" id="763407"/>
    <lineage>
        <taxon>Eukaryota</taxon>
        <taxon>Fungi</taxon>
        <taxon>Fungi incertae sedis</taxon>
        <taxon>Mucoromycota</taxon>
        <taxon>Mucoromycotina</taxon>
        <taxon>Mucoromycetes</taxon>
        <taxon>Mucorales</taxon>
        <taxon>Phycomycetaceae</taxon>
        <taxon>Phycomyces</taxon>
    </lineage>
</organism>
<dbReference type="SUPFAM" id="SSF54897">
    <property type="entry name" value="Protease propeptides/inhibitors"/>
    <property type="match status" value="1"/>
</dbReference>
<dbReference type="GeneID" id="28999743"/>
<accession>A0A162WF65</accession>
<name>A0A162WF65_PHYB8</name>
<dbReference type="FunFam" id="3.30.70.80:FF:000005">
    <property type="entry name" value="Proteinase inhibitor I2B"/>
    <property type="match status" value="1"/>
</dbReference>
<evidence type="ECO:0000256" key="1">
    <source>
        <dbReference type="ARBA" id="ARBA00038069"/>
    </source>
</evidence>
<dbReference type="PANTHER" id="PTHR28288:SF2">
    <property type="entry name" value="PROTEASE B INHIBITOR 2"/>
    <property type="match status" value="1"/>
</dbReference>
<dbReference type="InterPro" id="IPR052471">
    <property type="entry name" value="PBI_I9"/>
</dbReference>
<proteinExistence type="inferred from homology"/>
<sequence length="80" mass="8479">MSSSYIVTFKKGTPQEIIDAEAKKVEETGATITHRYNSAIHGYAVSVPDSIVSSLSLANEHVDGVEADGEVSTLGQSLLQ</sequence>